<reference evidence="15" key="1">
    <citation type="submission" date="2020-02" db="EMBL/GenBank/DDBJ databases">
        <authorList>
            <person name="Meier V. D."/>
        </authorList>
    </citation>
    <scope>NUCLEOTIDE SEQUENCE</scope>
    <source>
        <strain evidence="15">AVDCRST_MAG11</strain>
    </source>
</reference>
<keyword evidence="5" id="KW-0597">Phosphoprotein</keyword>
<dbReference type="InterPro" id="IPR035965">
    <property type="entry name" value="PAS-like_dom_sf"/>
</dbReference>
<dbReference type="FunFam" id="3.30.565.10:FF:000023">
    <property type="entry name" value="PAS domain-containing sensor histidine kinase"/>
    <property type="match status" value="1"/>
</dbReference>
<evidence type="ECO:0000256" key="7">
    <source>
        <dbReference type="ARBA" id="ARBA00022741"/>
    </source>
</evidence>
<keyword evidence="7" id="KW-0547">Nucleotide-binding</keyword>
<protein>
    <recommendedName>
        <fullName evidence="3">histidine kinase</fullName>
        <ecNumber evidence="3">2.7.13.3</ecNumber>
    </recommendedName>
</protein>
<evidence type="ECO:0000256" key="10">
    <source>
        <dbReference type="ARBA" id="ARBA00023012"/>
    </source>
</evidence>
<dbReference type="CDD" id="cd16922">
    <property type="entry name" value="HATPase_EvgS-ArcB-TorS-like"/>
    <property type="match status" value="1"/>
</dbReference>
<dbReference type="EC" id="2.7.13.3" evidence="3"/>
<dbReference type="InterPro" id="IPR003594">
    <property type="entry name" value="HATPase_dom"/>
</dbReference>
<dbReference type="GO" id="GO:0005886">
    <property type="term" value="C:plasma membrane"/>
    <property type="evidence" value="ECO:0007669"/>
    <property type="project" value="UniProtKB-SubCell"/>
</dbReference>
<dbReference type="Gene3D" id="3.30.450.40">
    <property type="match status" value="1"/>
</dbReference>
<dbReference type="Gene3D" id="1.10.287.130">
    <property type="match status" value="1"/>
</dbReference>
<dbReference type="PROSITE" id="PS50109">
    <property type="entry name" value="HIS_KIN"/>
    <property type="match status" value="1"/>
</dbReference>
<feature type="region of interest" description="Disordered" evidence="12">
    <location>
        <begin position="1"/>
        <end position="27"/>
    </location>
</feature>
<dbReference type="InterPro" id="IPR036890">
    <property type="entry name" value="HATPase_C_sf"/>
</dbReference>
<evidence type="ECO:0000256" key="1">
    <source>
        <dbReference type="ARBA" id="ARBA00000085"/>
    </source>
</evidence>
<dbReference type="InterPro" id="IPR003018">
    <property type="entry name" value="GAF"/>
</dbReference>
<feature type="domain" description="Histidine kinase" evidence="13">
    <location>
        <begin position="353"/>
        <end position="571"/>
    </location>
</feature>
<dbReference type="SMART" id="SM00388">
    <property type="entry name" value="HisKA"/>
    <property type="match status" value="1"/>
</dbReference>
<dbReference type="InterPro" id="IPR036097">
    <property type="entry name" value="HisK_dim/P_sf"/>
</dbReference>
<dbReference type="Pfam" id="PF02518">
    <property type="entry name" value="HATPase_c"/>
    <property type="match status" value="1"/>
</dbReference>
<feature type="domain" description="PAS" evidence="14">
    <location>
        <begin position="31"/>
        <end position="82"/>
    </location>
</feature>
<evidence type="ECO:0000256" key="9">
    <source>
        <dbReference type="ARBA" id="ARBA00022840"/>
    </source>
</evidence>
<accession>A0A6J4JZS6</accession>
<keyword evidence="6" id="KW-0808">Transferase</keyword>
<evidence type="ECO:0000259" key="13">
    <source>
        <dbReference type="PROSITE" id="PS50109"/>
    </source>
</evidence>
<dbReference type="InterPro" id="IPR013656">
    <property type="entry name" value="PAS_4"/>
</dbReference>
<dbReference type="SMART" id="SM00091">
    <property type="entry name" value="PAS"/>
    <property type="match status" value="1"/>
</dbReference>
<dbReference type="SMART" id="SM00387">
    <property type="entry name" value="HATPase_c"/>
    <property type="match status" value="1"/>
</dbReference>
<dbReference type="Pfam" id="PF00512">
    <property type="entry name" value="HisKA"/>
    <property type="match status" value="1"/>
</dbReference>
<dbReference type="CDD" id="cd00130">
    <property type="entry name" value="PAS"/>
    <property type="match status" value="1"/>
</dbReference>
<evidence type="ECO:0000259" key="14">
    <source>
        <dbReference type="PROSITE" id="PS50112"/>
    </source>
</evidence>
<sequence length="571" mass="60287">MRSGARITTGRPRRLGAAGGPPTGEPPTAVERDVLEQVVHASADGVLAFGPDARVTLWNPMMERLLTVPAADALGRPVVELLPQAAPGEADDAVTVTLAGGRTAVHERTLPRRGRRAPRVLELAYQPLHDAEGRPSGGLAIVRDVTARRSAELARAAAERAADRSHRLQALTAALSEAASVEQVAEVIVYKGMGAIGADAGSLALLRTTADGEQQFEIVRTSGFATEVVSRYRFHPVTPGRPLSDAVTARVPVLLATAAEWTERYADVAFETPYPAFEGFAGLPIVSRGRVLAGVSFSFREAQEFDDSVRTFLATLAEQCAQALERAGLFEAERAARASAEAASRAKGEFLATMSHELRTPLNAIAGYSDLLLMELHGPLTAAQRDDVERLQRGQRQLLALVDDVLTFANRDEDGARVALADVEVAAVLDAAASAAAPRLAAKEIAFERPPADPSLRVRADAARLRQVVHNLLSNAGKFTDAGGRVVLGAEARGDAVAIAVRDTGRGIPAHEHEAIFAPFTQLERGYTRTADGTGLGLAIARELARAMGGDVLVESAPGAGSVFTVVVPRA</sequence>
<dbReference type="SUPFAM" id="SSF47384">
    <property type="entry name" value="Homodimeric domain of signal transducing histidine kinase"/>
    <property type="match status" value="1"/>
</dbReference>
<evidence type="ECO:0000256" key="8">
    <source>
        <dbReference type="ARBA" id="ARBA00022777"/>
    </source>
</evidence>
<dbReference type="GO" id="GO:0005524">
    <property type="term" value="F:ATP binding"/>
    <property type="evidence" value="ECO:0007669"/>
    <property type="project" value="UniProtKB-KW"/>
</dbReference>
<dbReference type="GO" id="GO:0009927">
    <property type="term" value="F:histidine phosphotransfer kinase activity"/>
    <property type="evidence" value="ECO:0007669"/>
    <property type="project" value="TreeGrafter"/>
</dbReference>
<dbReference type="Pfam" id="PF08448">
    <property type="entry name" value="PAS_4"/>
    <property type="match status" value="1"/>
</dbReference>
<dbReference type="Gene3D" id="3.30.565.10">
    <property type="entry name" value="Histidine kinase-like ATPase, C-terminal domain"/>
    <property type="match status" value="1"/>
</dbReference>
<dbReference type="InterPro" id="IPR004358">
    <property type="entry name" value="Sig_transdc_His_kin-like_C"/>
</dbReference>
<dbReference type="GO" id="GO:0000155">
    <property type="term" value="F:phosphorelay sensor kinase activity"/>
    <property type="evidence" value="ECO:0007669"/>
    <property type="project" value="InterPro"/>
</dbReference>
<dbReference type="SUPFAM" id="SSF55874">
    <property type="entry name" value="ATPase domain of HSP90 chaperone/DNA topoisomerase II/histidine kinase"/>
    <property type="match status" value="1"/>
</dbReference>
<keyword evidence="4" id="KW-1003">Cell membrane</keyword>
<evidence type="ECO:0000256" key="2">
    <source>
        <dbReference type="ARBA" id="ARBA00004236"/>
    </source>
</evidence>
<dbReference type="PANTHER" id="PTHR43047:SF63">
    <property type="entry name" value="HISTIDINE KINASE"/>
    <property type="match status" value="1"/>
</dbReference>
<dbReference type="PRINTS" id="PR00344">
    <property type="entry name" value="BCTRLSENSOR"/>
</dbReference>
<dbReference type="InterPro" id="IPR005467">
    <property type="entry name" value="His_kinase_dom"/>
</dbReference>
<evidence type="ECO:0000256" key="12">
    <source>
        <dbReference type="SAM" id="MobiDB-lite"/>
    </source>
</evidence>
<dbReference type="CDD" id="cd00082">
    <property type="entry name" value="HisKA"/>
    <property type="match status" value="1"/>
</dbReference>
<proteinExistence type="predicted"/>
<keyword evidence="11" id="KW-0472">Membrane</keyword>
<dbReference type="NCBIfam" id="TIGR00229">
    <property type="entry name" value="sensory_box"/>
    <property type="match status" value="1"/>
</dbReference>
<dbReference type="SUPFAM" id="SSF55781">
    <property type="entry name" value="GAF domain-like"/>
    <property type="match status" value="1"/>
</dbReference>
<evidence type="ECO:0000256" key="5">
    <source>
        <dbReference type="ARBA" id="ARBA00022553"/>
    </source>
</evidence>
<dbReference type="Pfam" id="PF13185">
    <property type="entry name" value="GAF_2"/>
    <property type="match status" value="1"/>
</dbReference>
<comment type="subcellular location">
    <subcellularLocation>
        <location evidence="2">Cell membrane</location>
    </subcellularLocation>
</comment>
<dbReference type="AlphaFoldDB" id="A0A6J4JZS6"/>
<comment type="catalytic activity">
    <reaction evidence="1">
        <text>ATP + protein L-histidine = ADP + protein N-phospho-L-histidine.</text>
        <dbReference type="EC" id="2.7.13.3"/>
    </reaction>
</comment>
<name>A0A6J4JZS6_9BACT</name>
<dbReference type="InterPro" id="IPR003661">
    <property type="entry name" value="HisK_dim/P_dom"/>
</dbReference>
<dbReference type="PANTHER" id="PTHR43047">
    <property type="entry name" value="TWO-COMPONENT HISTIDINE PROTEIN KINASE"/>
    <property type="match status" value="1"/>
</dbReference>
<dbReference type="InterPro" id="IPR000014">
    <property type="entry name" value="PAS"/>
</dbReference>
<evidence type="ECO:0000256" key="4">
    <source>
        <dbReference type="ARBA" id="ARBA00022475"/>
    </source>
</evidence>
<dbReference type="InterPro" id="IPR029016">
    <property type="entry name" value="GAF-like_dom_sf"/>
</dbReference>
<dbReference type="EMBL" id="CADCTU010000037">
    <property type="protein sequence ID" value="CAA9291643.1"/>
    <property type="molecule type" value="Genomic_DNA"/>
</dbReference>
<evidence type="ECO:0000256" key="3">
    <source>
        <dbReference type="ARBA" id="ARBA00012438"/>
    </source>
</evidence>
<evidence type="ECO:0000256" key="6">
    <source>
        <dbReference type="ARBA" id="ARBA00022679"/>
    </source>
</evidence>
<dbReference type="SMART" id="SM00065">
    <property type="entry name" value="GAF"/>
    <property type="match status" value="1"/>
</dbReference>
<dbReference type="PROSITE" id="PS50112">
    <property type="entry name" value="PAS"/>
    <property type="match status" value="1"/>
</dbReference>
<dbReference type="SUPFAM" id="SSF55785">
    <property type="entry name" value="PYP-like sensor domain (PAS domain)"/>
    <property type="match status" value="1"/>
</dbReference>
<gene>
    <name evidence="15" type="ORF">AVDCRST_MAG11-154</name>
</gene>
<keyword evidence="10" id="KW-0902">Two-component regulatory system</keyword>
<evidence type="ECO:0000313" key="15">
    <source>
        <dbReference type="EMBL" id="CAA9291643.1"/>
    </source>
</evidence>
<evidence type="ECO:0000256" key="11">
    <source>
        <dbReference type="ARBA" id="ARBA00023136"/>
    </source>
</evidence>
<keyword evidence="8" id="KW-0418">Kinase</keyword>
<dbReference type="Gene3D" id="3.30.450.20">
    <property type="entry name" value="PAS domain"/>
    <property type="match status" value="1"/>
</dbReference>
<keyword evidence="9" id="KW-0067">ATP-binding</keyword>
<organism evidence="15">
    <name type="scientific">uncultured Gemmatimonadaceae bacterium</name>
    <dbReference type="NCBI Taxonomy" id="246130"/>
    <lineage>
        <taxon>Bacteria</taxon>
        <taxon>Pseudomonadati</taxon>
        <taxon>Gemmatimonadota</taxon>
        <taxon>Gemmatimonadia</taxon>
        <taxon>Gemmatimonadales</taxon>
        <taxon>Gemmatimonadaceae</taxon>
        <taxon>environmental samples</taxon>
    </lineage>
</organism>